<dbReference type="PANTHER" id="PTHR34829">
    <property type="entry name" value="SECRETOGLOBIN FAMILY 3A MEMBER 2"/>
    <property type="match status" value="1"/>
</dbReference>
<dbReference type="PANTHER" id="PTHR34829:SF1">
    <property type="entry name" value="SECRETOGLOBIN FAMILY 3A MEMBER 1"/>
    <property type="match status" value="1"/>
</dbReference>
<proteinExistence type="predicted"/>
<gene>
    <name evidence="2" type="primary">SCGB3A1</name>
</gene>
<dbReference type="AlphaFoldDB" id="A0A8U0SY02"/>
<dbReference type="OrthoDB" id="9449786at2759"/>
<protein>
    <submittedName>
        <fullName evidence="2">Secretoglobin family 3A member 1</fullName>
    </submittedName>
</protein>
<dbReference type="InterPro" id="IPR040301">
    <property type="entry name" value="Secretoglobin_3A"/>
</dbReference>
<reference evidence="2" key="1">
    <citation type="submission" date="2025-08" db="UniProtKB">
        <authorList>
            <consortium name="RefSeq"/>
        </authorList>
    </citation>
    <scope>IDENTIFICATION</scope>
    <source>
        <tissue evidence="2">Brain</tissue>
    </source>
</reference>
<dbReference type="KEGG" id="mpuf:101674728"/>
<dbReference type="GO" id="GO:1901741">
    <property type="term" value="P:positive regulation of myoblast fusion"/>
    <property type="evidence" value="ECO:0007669"/>
    <property type="project" value="TreeGrafter"/>
</dbReference>
<dbReference type="CTD" id="92304"/>
<organism evidence="1 2">
    <name type="scientific">Mustela putorius furo</name>
    <name type="common">European domestic ferret</name>
    <name type="synonym">Mustela furo</name>
    <dbReference type="NCBI Taxonomy" id="9669"/>
    <lineage>
        <taxon>Eukaryota</taxon>
        <taxon>Metazoa</taxon>
        <taxon>Chordata</taxon>
        <taxon>Craniata</taxon>
        <taxon>Vertebrata</taxon>
        <taxon>Euteleostomi</taxon>
        <taxon>Mammalia</taxon>
        <taxon>Eutheria</taxon>
        <taxon>Laurasiatheria</taxon>
        <taxon>Carnivora</taxon>
        <taxon>Caniformia</taxon>
        <taxon>Musteloidea</taxon>
        <taxon>Mustelidae</taxon>
        <taxon>Mustelinae</taxon>
        <taxon>Mustela</taxon>
    </lineage>
</organism>
<dbReference type="Pfam" id="PF20490">
    <property type="entry name" value="SCGB3A"/>
    <property type="match status" value="1"/>
</dbReference>
<evidence type="ECO:0000313" key="2">
    <source>
        <dbReference type="RefSeq" id="XP_004759039.2"/>
    </source>
</evidence>
<dbReference type="Proteomes" id="UP000000715">
    <property type="component" value="Unplaced"/>
</dbReference>
<dbReference type="GeneID" id="101674728"/>
<dbReference type="RefSeq" id="XP_004759039.2">
    <property type="nucleotide sequence ID" value="XM_004758982.2"/>
</dbReference>
<sequence>MSGGGPSPGEVENTGYMKPTAGPISVPESRSAMKLTAAFLVLCVALLSQPAASFFGNSMAKPVASALSAAEAGTEAVAGAGAKVQPFLGIFNPLKFMLTMLGIPVEHLVEGSRKCVAELGPEAVEAMGAMKTLLGALTYFG</sequence>
<dbReference type="GO" id="GO:0005615">
    <property type="term" value="C:extracellular space"/>
    <property type="evidence" value="ECO:0007669"/>
    <property type="project" value="InterPro"/>
</dbReference>
<accession>A0A8U0SY02</accession>
<name>A0A8U0SY02_MUSPF</name>
<evidence type="ECO:0000313" key="1">
    <source>
        <dbReference type="Proteomes" id="UP000000715"/>
    </source>
</evidence>
<keyword evidence="1" id="KW-1185">Reference proteome</keyword>